<sequence>DYFFLLAALSLDRNKSAAVLLFRPDLLCPDVAISVRWCDRPLGAATPPRVYPLGVVQAAASVLRYRRLLWCSSNAFSRP</sequence>
<reference evidence="1 2" key="1">
    <citation type="journal article" date="2014" name="Am. J. Bot.">
        <title>Genome assembly and annotation for red clover (Trifolium pratense; Fabaceae).</title>
        <authorList>
            <person name="Istvanek J."/>
            <person name="Jaros M."/>
            <person name="Krenek A."/>
            <person name="Repkova J."/>
        </authorList>
    </citation>
    <scope>NUCLEOTIDE SEQUENCE [LARGE SCALE GENOMIC DNA]</scope>
    <source>
        <strain evidence="2">cv. Tatra</strain>
        <tissue evidence="1">Young leaves</tissue>
    </source>
</reference>
<name>A0A2K3PQP3_TRIPR</name>
<organism evidence="1 2">
    <name type="scientific">Trifolium pratense</name>
    <name type="common">Red clover</name>
    <dbReference type="NCBI Taxonomy" id="57577"/>
    <lineage>
        <taxon>Eukaryota</taxon>
        <taxon>Viridiplantae</taxon>
        <taxon>Streptophyta</taxon>
        <taxon>Embryophyta</taxon>
        <taxon>Tracheophyta</taxon>
        <taxon>Spermatophyta</taxon>
        <taxon>Magnoliopsida</taxon>
        <taxon>eudicotyledons</taxon>
        <taxon>Gunneridae</taxon>
        <taxon>Pentapetalae</taxon>
        <taxon>rosids</taxon>
        <taxon>fabids</taxon>
        <taxon>Fabales</taxon>
        <taxon>Fabaceae</taxon>
        <taxon>Papilionoideae</taxon>
        <taxon>50 kb inversion clade</taxon>
        <taxon>NPAAA clade</taxon>
        <taxon>Hologalegina</taxon>
        <taxon>IRL clade</taxon>
        <taxon>Trifolieae</taxon>
        <taxon>Trifolium</taxon>
    </lineage>
</organism>
<gene>
    <name evidence="1" type="ORF">L195_g014356</name>
</gene>
<feature type="non-terminal residue" evidence="1">
    <location>
        <position position="1"/>
    </location>
</feature>
<protein>
    <submittedName>
        <fullName evidence="1">Uncharacterized protein</fullName>
    </submittedName>
</protein>
<proteinExistence type="predicted"/>
<evidence type="ECO:0000313" key="1">
    <source>
        <dbReference type="EMBL" id="PNY17608.1"/>
    </source>
</evidence>
<dbReference type="AlphaFoldDB" id="A0A2K3PQP3"/>
<evidence type="ECO:0000313" key="2">
    <source>
        <dbReference type="Proteomes" id="UP000236291"/>
    </source>
</evidence>
<comment type="caution">
    <text evidence="1">The sequence shown here is derived from an EMBL/GenBank/DDBJ whole genome shotgun (WGS) entry which is preliminary data.</text>
</comment>
<accession>A0A2K3PQP3</accession>
<dbReference type="EMBL" id="ASHM01009512">
    <property type="protein sequence ID" value="PNY17608.1"/>
    <property type="molecule type" value="Genomic_DNA"/>
</dbReference>
<reference evidence="1 2" key="2">
    <citation type="journal article" date="2017" name="Front. Plant Sci.">
        <title>Gene Classification and Mining of Molecular Markers Useful in Red Clover (Trifolium pratense) Breeding.</title>
        <authorList>
            <person name="Istvanek J."/>
            <person name="Dluhosova J."/>
            <person name="Dluhos P."/>
            <person name="Patkova L."/>
            <person name="Nedelnik J."/>
            <person name="Repkova J."/>
        </authorList>
    </citation>
    <scope>NUCLEOTIDE SEQUENCE [LARGE SCALE GENOMIC DNA]</scope>
    <source>
        <strain evidence="2">cv. Tatra</strain>
        <tissue evidence="1">Young leaves</tissue>
    </source>
</reference>
<dbReference type="Proteomes" id="UP000236291">
    <property type="component" value="Unassembled WGS sequence"/>
</dbReference>